<dbReference type="STRING" id="1798002.A2478_04710"/>
<dbReference type="Gene3D" id="3.40.50.150">
    <property type="entry name" value="Vaccinia Virus protein VP39"/>
    <property type="match status" value="1"/>
</dbReference>
<dbReference type="PANTHER" id="PTHR13610">
    <property type="entry name" value="METHYLTRANSFERASE DOMAIN-CONTAINING PROTEIN"/>
    <property type="match status" value="1"/>
</dbReference>
<evidence type="ECO:0000256" key="2">
    <source>
        <dbReference type="ARBA" id="ARBA00022679"/>
    </source>
</evidence>
<proteinExistence type="predicted"/>
<keyword evidence="3" id="KW-0949">S-adenosyl-L-methionine</keyword>
<organism evidence="4 5">
    <name type="scientific">Candidatus Falkowbacteria bacterium RIFOXYC2_FULL_36_12</name>
    <dbReference type="NCBI Taxonomy" id="1798002"/>
    <lineage>
        <taxon>Bacteria</taxon>
        <taxon>Candidatus Falkowiibacteriota</taxon>
    </lineage>
</organism>
<dbReference type="GO" id="GO:0032259">
    <property type="term" value="P:methylation"/>
    <property type="evidence" value="ECO:0007669"/>
    <property type="project" value="UniProtKB-KW"/>
</dbReference>
<dbReference type="InterPro" id="IPR029063">
    <property type="entry name" value="SAM-dependent_MTases_sf"/>
</dbReference>
<reference evidence="4 5" key="1">
    <citation type="journal article" date="2016" name="Nat. Commun.">
        <title>Thousands of microbial genomes shed light on interconnected biogeochemical processes in an aquifer system.</title>
        <authorList>
            <person name="Anantharaman K."/>
            <person name="Brown C.T."/>
            <person name="Hug L.A."/>
            <person name="Sharon I."/>
            <person name="Castelle C.J."/>
            <person name="Probst A.J."/>
            <person name="Thomas B.C."/>
            <person name="Singh A."/>
            <person name="Wilkins M.J."/>
            <person name="Karaoz U."/>
            <person name="Brodie E.L."/>
            <person name="Williams K.H."/>
            <person name="Hubbard S.S."/>
            <person name="Banfield J.F."/>
        </authorList>
    </citation>
    <scope>NUCLEOTIDE SEQUENCE [LARGE SCALE GENOMIC DNA]</scope>
</reference>
<dbReference type="PANTHER" id="PTHR13610:SF9">
    <property type="entry name" value="FI06469P"/>
    <property type="match status" value="1"/>
</dbReference>
<protein>
    <recommendedName>
        <fullName evidence="6">Methyltransferase domain-containing protein</fullName>
    </recommendedName>
</protein>
<evidence type="ECO:0000313" key="4">
    <source>
        <dbReference type="EMBL" id="OGF31758.1"/>
    </source>
</evidence>
<dbReference type="Proteomes" id="UP000179001">
    <property type="component" value="Unassembled WGS sequence"/>
</dbReference>
<evidence type="ECO:0000256" key="3">
    <source>
        <dbReference type="ARBA" id="ARBA00022691"/>
    </source>
</evidence>
<sequence>MYYLIFALLALLFIKMLILIAPFVPVHSKDLDRIAFFVEKYQIKNLADLGSGNARVIKFLANKFPDKYFTGLELAPTLFLYSKFRLNKINNAKVKWGNVYFFDWTNYDGLFMFWRPQYFRRNIEKILMKVRQGQYIISYAFEIIELKSKEIEVSKAEKSLPIFIYRI</sequence>
<keyword evidence="1" id="KW-0489">Methyltransferase</keyword>
<evidence type="ECO:0008006" key="6">
    <source>
        <dbReference type="Google" id="ProtNLM"/>
    </source>
</evidence>
<dbReference type="AlphaFoldDB" id="A0A1F5SYG1"/>
<gene>
    <name evidence="4" type="ORF">A2478_04710</name>
</gene>
<comment type="caution">
    <text evidence="4">The sequence shown here is derived from an EMBL/GenBank/DDBJ whole genome shotgun (WGS) entry which is preliminary data.</text>
</comment>
<accession>A0A1F5SYG1</accession>
<keyword evidence="2" id="KW-0808">Transferase</keyword>
<dbReference type="InterPro" id="IPR026170">
    <property type="entry name" value="FAM173A/B"/>
</dbReference>
<evidence type="ECO:0000313" key="5">
    <source>
        <dbReference type="Proteomes" id="UP000179001"/>
    </source>
</evidence>
<evidence type="ECO:0000256" key="1">
    <source>
        <dbReference type="ARBA" id="ARBA00022603"/>
    </source>
</evidence>
<dbReference type="SUPFAM" id="SSF53335">
    <property type="entry name" value="S-adenosyl-L-methionine-dependent methyltransferases"/>
    <property type="match status" value="1"/>
</dbReference>
<name>A0A1F5SYG1_9BACT</name>
<dbReference type="GO" id="GO:0016279">
    <property type="term" value="F:protein-lysine N-methyltransferase activity"/>
    <property type="evidence" value="ECO:0007669"/>
    <property type="project" value="InterPro"/>
</dbReference>
<dbReference type="EMBL" id="MFGJ01000007">
    <property type="protein sequence ID" value="OGF31758.1"/>
    <property type="molecule type" value="Genomic_DNA"/>
</dbReference>